<evidence type="ECO:0000256" key="9">
    <source>
        <dbReference type="SAM" id="MobiDB-lite"/>
    </source>
</evidence>
<evidence type="ECO:0000256" key="5">
    <source>
        <dbReference type="ARBA" id="ARBA00022840"/>
    </source>
</evidence>
<sequence>MSEEAGDPLRDAAPEYEDVEAKRARAGIAAALFASEPEEAEPILVGRYRVESRLGAGGMGVVYRAHDPDLDRPVAVKLLHADAADDDRARARMQREARSLAKLSHPNVITVYDVGVEDQQVFVAMELVAGPDLRKWLQGVDPRDWRRVLEVFLAAGRGLEAAHAVGLVHRDFKPENVLVGHDGRVRVLDFGLARARSPVAMAGGADTSLETDGDGASLPEEALATGEGVDELGSMPTYLPTSALTGQLTETGALIGTPLYMAPELYAGGRAGPASDQFAFCASLYEGIYRARPFGEDTMAAHVEAVRAGRLVEPKARGSEVPAQLWRIVARGLAADPSARYPELTELLTELEALLRDPAGVSVPGASAATVSVSGSSIVVPPASGFPWSWLVAGAAVVALAGTLVALELGMLSGGPAGPANAASASSESKLESRAEVEVDGDAELEAGGDVVAQETGAAAAVAETSTEASGDTDGETGGETGAASETGSETGAADEGEPVTDAGPGPGPDPGVGAPPVKIDGWCHLHEDSYTLLTRGRRRGHLSKGSECFVCRVERRRSRTRNFSQRNCAGFSLCGPAPAEDCS</sequence>
<protein>
    <submittedName>
        <fullName evidence="11">Serine/threonine kinase family protein</fullName>
    </submittedName>
</protein>
<dbReference type="InterPro" id="IPR000719">
    <property type="entry name" value="Prot_kinase_dom"/>
</dbReference>
<dbReference type="Pfam" id="PF00069">
    <property type="entry name" value="Pkinase"/>
    <property type="match status" value="1"/>
</dbReference>
<evidence type="ECO:0000259" key="10">
    <source>
        <dbReference type="PROSITE" id="PS50011"/>
    </source>
</evidence>
<dbReference type="GO" id="GO:0004674">
    <property type="term" value="F:protein serine/threonine kinase activity"/>
    <property type="evidence" value="ECO:0007669"/>
    <property type="project" value="UniProtKB-KW"/>
</dbReference>
<dbReference type="PANTHER" id="PTHR43289:SF34">
    <property type="entry name" value="SERINE_THREONINE-PROTEIN KINASE YBDM-RELATED"/>
    <property type="match status" value="1"/>
</dbReference>
<keyword evidence="3 8" id="KW-0547">Nucleotide-binding</keyword>
<dbReference type="STRING" id="391625.PPSIR1_13135"/>
<keyword evidence="4 11" id="KW-0418">Kinase</keyword>
<evidence type="ECO:0000256" key="4">
    <source>
        <dbReference type="ARBA" id="ARBA00022777"/>
    </source>
</evidence>
<proteinExistence type="predicted"/>
<dbReference type="AlphaFoldDB" id="A6GAX4"/>
<evidence type="ECO:0000256" key="3">
    <source>
        <dbReference type="ARBA" id="ARBA00022741"/>
    </source>
</evidence>
<dbReference type="EMBL" id="ABCS01000054">
    <property type="protein sequence ID" value="EDM76959.1"/>
    <property type="molecule type" value="Genomic_DNA"/>
</dbReference>
<name>A6GAX4_9BACT</name>
<organism evidence="11 12">
    <name type="scientific">Plesiocystis pacifica SIR-1</name>
    <dbReference type="NCBI Taxonomy" id="391625"/>
    <lineage>
        <taxon>Bacteria</taxon>
        <taxon>Pseudomonadati</taxon>
        <taxon>Myxococcota</taxon>
        <taxon>Polyangia</taxon>
        <taxon>Nannocystales</taxon>
        <taxon>Nannocystaceae</taxon>
        <taxon>Plesiocystis</taxon>
    </lineage>
</organism>
<keyword evidence="5 8" id="KW-0067">ATP-binding</keyword>
<dbReference type="PANTHER" id="PTHR43289">
    <property type="entry name" value="MITOGEN-ACTIVATED PROTEIN KINASE KINASE KINASE 20-RELATED"/>
    <property type="match status" value="1"/>
</dbReference>
<dbReference type="InterPro" id="IPR008271">
    <property type="entry name" value="Ser/Thr_kinase_AS"/>
</dbReference>
<feature type="compositionally biased region" description="Low complexity" evidence="9">
    <location>
        <begin position="482"/>
        <end position="492"/>
    </location>
</feature>
<dbReference type="Proteomes" id="UP000005801">
    <property type="component" value="Unassembled WGS sequence"/>
</dbReference>
<evidence type="ECO:0000256" key="1">
    <source>
        <dbReference type="ARBA" id="ARBA00022527"/>
    </source>
</evidence>
<evidence type="ECO:0000256" key="7">
    <source>
        <dbReference type="ARBA" id="ARBA00048679"/>
    </source>
</evidence>
<dbReference type="GO" id="GO:0005524">
    <property type="term" value="F:ATP binding"/>
    <property type="evidence" value="ECO:0007669"/>
    <property type="project" value="UniProtKB-UniRule"/>
</dbReference>
<evidence type="ECO:0000256" key="8">
    <source>
        <dbReference type="PROSITE-ProRule" id="PRU10141"/>
    </source>
</evidence>
<dbReference type="InterPro" id="IPR011009">
    <property type="entry name" value="Kinase-like_dom_sf"/>
</dbReference>
<dbReference type="Gene3D" id="3.30.200.20">
    <property type="entry name" value="Phosphorylase Kinase, domain 1"/>
    <property type="match status" value="1"/>
</dbReference>
<evidence type="ECO:0000256" key="2">
    <source>
        <dbReference type="ARBA" id="ARBA00022679"/>
    </source>
</evidence>
<dbReference type="PROSITE" id="PS00108">
    <property type="entry name" value="PROTEIN_KINASE_ST"/>
    <property type="match status" value="1"/>
</dbReference>
<feature type="binding site" evidence="8">
    <location>
        <position position="77"/>
    </location>
    <ligand>
        <name>ATP</name>
        <dbReference type="ChEBI" id="CHEBI:30616"/>
    </ligand>
</feature>
<feature type="domain" description="Protein kinase" evidence="10">
    <location>
        <begin position="48"/>
        <end position="355"/>
    </location>
</feature>
<dbReference type="SUPFAM" id="SSF56112">
    <property type="entry name" value="Protein kinase-like (PK-like)"/>
    <property type="match status" value="1"/>
</dbReference>
<reference evidence="11 12" key="1">
    <citation type="submission" date="2007-06" db="EMBL/GenBank/DDBJ databases">
        <authorList>
            <person name="Shimkets L."/>
            <person name="Ferriera S."/>
            <person name="Johnson J."/>
            <person name="Kravitz S."/>
            <person name="Beeson K."/>
            <person name="Sutton G."/>
            <person name="Rogers Y.-H."/>
            <person name="Friedman R."/>
            <person name="Frazier M."/>
            <person name="Venter J.C."/>
        </authorList>
    </citation>
    <scope>NUCLEOTIDE SEQUENCE [LARGE SCALE GENOMIC DNA]</scope>
    <source>
        <strain evidence="11 12">SIR-1</strain>
    </source>
</reference>
<keyword evidence="1" id="KW-0723">Serine/threonine-protein kinase</keyword>
<evidence type="ECO:0000256" key="6">
    <source>
        <dbReference type="ARBA" id="ARBA00047899"/>
    </source>
</evidence>
<feature type="compositionally biased region" description="Low complexity" evidence="9">
    <location>
        <begin position="455"/>
        <end position="470"/>
    </location>
</feature>
<dbReference type="Gene3D" id="1.10.510.10">
    <property type="entry name" value="Transferase(Phosphotransferase) domain 1"/>
    <property type="match status" value="1"/>
</dbReference>
<dbReference type="CDD" id="cd14014">
    <property type="entry name" value="STKc_PknB_like"/>
    <property type="match status" value="1"/>
</dbReference>
<comment type="caution">
    <text evidence="11">The sequence shown here is derived from an EMBL/GenBank/DDBJ whole genome shotgun (WGS) entry which is preliminary data.</text>
</comment>
<comment type="catalytic activity">
    <reaction evidence="7">
        <text>L-seryl-[protein] + ATP = O-phospho-L-seryl-[protein] + ADP + H(+)</text>
        <dbReference type="Rhea" id="RHEA:17989"/>
        <dbReference type="Rhea" id="RHEA-COMP:9863"/>
        <dbReference type="Rhea" id="RHEA-COMP:11604"/>
        <dbReference type="ChEBI" id="CHEBI:15378"/>
        <dbReference type="ChEBI" id="CHEBI:29999"/>
        <dbReference type="ChEBI" id="CHEBI:30616"/>
        <dbReference type="ChEBI" id="CHEBI:83421"/>
        <dbReference type="ChEBI" id="CHEBI:456216"/>
        <dbReference type="EC" id="2.7.11.1"/>
    </reaction>
</comment>
<dbReference type="eggNOG" id="COG0515">
    <property type="taxonomic scope" value="Bacteria"/>
</dbReference>
<gene>
    <name evidence="11" type="ORF">PPSIR1_13135</name>
</gene>
<accession>A6GAX4</accession>
<dbReference type="PROSITE" id="PS50011">
    <property type="entry name" value="PROTEIN_KINASE_DOM"/>
    <property type="match status" value="1"/>
</dbReference>
<dbReference type="OrthoDB" id="9797603at2"/>
<dbReference type="RefSeq" id="WP_006973865.1">
    <property type="nucleotide sequence ID" value="NZ_ABCS01000054.1"/>
</dbReference>
<dbReference type="PROSITE" id="PS00107">
    <property type="entry name" value="PROTEIN_KINASE_ATP"/>
    <property type="match status" value="1"/>
</dbReference>
<dbReference type="InterPro" id="IPR017441">
    <property type="entry name" value="Protein_kinase_ATP_BS"/>
</dbReference>
<keyword evidence="2" id="KW-0808">Transferase</keyword>
<comment type="catalytic activity">
    <reaction evidence="6">
        <text>L-threonyl-[protein] + ATP = O-phospho-L-threonyl-[protein] + ADP + H(+)</text>
        <dbReference type="Rhea" id="RHEA:46608"/>
        <dbReference type="Rhea" id="RHEA-COMP:11060"/>
        <dbReference type="Rhea" id="RHEA-COMP:11605"/>
        <dbReference type="ChEBI" id="CHEBI:15378"/>
        <dbReference type="ChEBI" id="CHEBI:30013"/>
        <dbReference type="ChEBI" id="CHEBI:30616"/>
        <dbReference type="ChEBI" id="CHEBI:61977"/>
        <dbReference type="ChEBI" id="CHEBI:456216"/>
        <dbReference type="EC" id="2.7.11.1"/>
    </reaction>
</comment>
<feature type="region of interest" description="Disordered" evidence="9">
    <location>
        <begin position="455"/>
        <end position="517"/>
    </location>
</feature>
<dbReference type="FunFam" id="3.30.200.20:FF:000035">
    <property type="entry name" value="Serine/threonine protein kinase Stk1"/>
    <property type="match status" value="1"/>
</dbReference>
<keyword evidence="12" id="KW-1185">Reference proteome</keyword>
<evidence type="ECO:0000313" key="12">
    <source>
        <dbReference type="Proteomes" id="UP000005801"/>
    </source>
</evidence>
<evidence type="ECO:0000313" key="11">
    <source>
        <dbReference type="EMBL" id="EDM76959.1"/>
    </source>
</evidence>